<dbReference type="AlphaFoldDB" id="A0AA97NPG1"/>
<protein>
    <submittedName>
        <fullName evidence="1">Uncharacterized protein</fullName>
    </submittedName>
</protein>
<dbReference type="EMBL" id="JH793847">
    <property type="protein sequence ID" value="ELQ33866.1"/>
    <property type="molecule type" value="Genomic_DNA"/>
</dbReference>
<dbReference type="Proteomes" id="UP000011086">
    <property type="component" value="Unassembled WGS sequence"/>
</dbReference>
<name>A0AA97NPG1_PYRO3</name>
<accession>A0AA97NPG1</accession>
<sequence length="38" mass="3999">MSTFTWIIAVANNNTYAAATTQSGFASVVAPSSFKDND</sequence>
<organism evidence="1">
    <name type="scientific">Pyricularia oryzae (strain Y34)</name>
    <name type="common">Rice blast fungus</name>
    <name type="synonym">Magnaporthe oryzae</name>
    <dbReference type="NCBI Taxonomy" id="1143189"/>
    <lineage>
        <taxon>Eukaryota</taxon>
        <taxon>Fungi</taxon>
        <taxon>Dikarya</taxon>
        <taxon>Ascomycota</taxon>
        <taxon>Pezizomycotina</taxon>
        <taxon>Sordariomycetes</taxon>
        <taxon>Sordariomycetidae</taxon>
        <taxon>Magnaporthales</taxon>
        <taxon>Pyriculariaceae</taxon>
        <taxon>Pyricularia</taxon>
    </lineage>
</organism>
<evidence type="ECO:0000313" key="1">
    <source>
        <dbReference type="EMBL" id="ELQ33866.1"/>
    </source>
</evidence>
<gene>
    <name evidence="1" type="ORF">OOU_Y34scaffold00857g3</name>
</gene>
<proteinExistence type="predicted"/>
<reference evidence="1" key="1">
    <citation type="journal article" date="2012" name="PLoS Genet.">
        <title>Comparative analysis of the genomes of two field isolates of the rice blast fungus Magnaporthe oryzae.</title>
        <authorList>
            <person name="Xue M."/>
            <person name="Yang J."/>
            <person name="Li Z."/>
            <person name="Hu S."/>
            <person name="Yao N."/>
            <person name="Dean R.A."/>
            <person name="Zhao W."/>
            <person name="Shen M."/>
            <person name="Zhang H."/>
            <person name="Li C."/>
            <person name="Liu L."/>
            <person name="Cao L."/>
            <person name="Xu X."/>
            <person name="Xing Y."/>
            <person name="Hsiang T."/>
            <person name="Zhang Z."/>
            <person name="Xu J.R."/>
            <person name="Peng Y.L."/>
        </authorList>
    </citation>
    <scope>NUCLEOTIDE SEQUENCE</scope>
    <source>
        <strain evidence="1">Y34</strain>
    </source>
</reference>